<dbReference type="Gene3D" id="3.30.830.10">
    <property type="entry name" value="Metalloenzyme, LuxS/M16 peptidase-like"/>
    <property type="match status" value="1"/>
</dbReference>
<evidence type="ECO:0000313" key="1">
    <source>
        <dbReference type="EMBL" id="WLV24284.1"/>
    </source>
</evidence>
<gene>
    <name evidence="1" type="ORF">QR721_11650</name>
</gene>
<dbReference type="SUPFAM" id="SSF63411">
    <property type="entry name" value="LuxS/MPP-like metallohydrolase"/>
    <property type="match status" value="1"/>
</dbReference>
<protein>
    <submittedName>
        <fullName evidence="1">Uncharacterized protein</fullName>
    </submittedName>
</protein>
<sequence>MKALQANGLNIWLNDVELSNRTYVSLAIGGGFASEWMGKGEERIRIGSASSKLYADCVKRLLKESGFPDVEVLASVHCTSLVWQTTGDACASEVQQVLDLLFQGVPDRDFFEAEKWESMKRFKNCYKDLAFRGHFRMMEFAHQNTLYRYESLVRDLQGADFDQMCTYRDHVIHPANMFLFVHGKVEQGALQELKLPELEKGYAEQLFNTREVRFADDEVYEETSKGNWQCGCIRFERKASLEDLTKEYAVLALLGEIQFNGHAQVNVDLADASITYKKGLKKYKYEIMESLTEESFEEAKKRLLNNFETQVRFKTMNFVTWAGQCYMQHIHVYEWLEQLNGMDYERFKDWIEKSNYQVREGYLAYRKEAAAVGK</sequence>
<evidence type="ECO:0000313" key="2">
    <source>
        <dbReference type="Proteomes" id="UP001180087"/>
    </source>
</evidence>
<name>A0ABY9KTQ7_9BACI</name>
<reference evidence="1" key="1">
    <citation type="submission" date="2023-06" db="EMBL/GenBank/DDBJ databases">
        <title>A Treasure from Seagulls: Isolation and Description of Aciduricobacillus qingdaonensis gen. nov., sp. nov., a Rare Obligately Uric Acid-utilizing Member in the Family Bacillaceae.</title>
        <authorList>
            <person name="Liu W."/>
            <person name="Wang B."/>
        </authorList>
    </citation>
    <scope>NUCLEOTIDE SEQUENCE</scope>
    <source>
        <strain evidence="1">44XB</strain>
    </source>
</reference>
<dbReference type="RefSeq" id="WP_348027150.1">
    <property type="nucleotide sequence ID" value="NZ_CP129113.1"/>
</dbReference>
<accession>A0ABY9KTQ7</accession>
<dbReference type="InterPro" id="IPR011249">
    <property type="entry name" value="Metalloenz_LuxS/M16"/>
</dbReference>
<proteinExistence type="predicted"/>
<dbReference type="Proteomes" id="UP001180087">
    <property type="component" value="Chromosome"/>
</dbReference>
<dbReference type="EMBL" id="CP129113">
    <property type="protein sequence ID" value="WLV24284.1"/>
    <property type="molecule type" value="Genomic_DNA"/>
</dbReference>
<keyword evidence="2" id="KW-1185">Reference proteome</keyword>
<organism evidence="1 2">
    <name type="scientific">Aciduricibacillus chroicocephali</name>
    <dbReference type="NCBI Taxonomy" id="3054939"/>
    <lineage>
        <taxon>Bacteria</taxon>
        <taxon>Bacillati</taxon>
        <taxon>Bacillota</taxon>
        <taxon>Bacilli</taxon>
        <taxon>Bacillales</taxon>
        <taxon>Bacillaceae</taxon>
        <taxon>Aciduricibacillus</taxon>
    </lineage>
</organism>